<comment type="similarity">
    <text evidence="1">Belongs to the FlgM family.</text>
</comment>
<dbReference type="InterPro" id="IPR031316">
    <property type="entry name" value="FlgM_C"/>
</dbReference>
<evidence type="ECO:0000256" key="6">
    <source>
        <dbReference type="ARBA" id="ARBA00023163"/>
    </source>
</evidence>
<evidence type="ECO:0000256" key="4">
    <source>
        <dbReference type="ARBA" id="ARBA00022795"/>
    </source>
</evidence>
<gene>
    <name evidence="11" type="ORF">GCM10010982_20120</name>
</gene>
<keyword evidence="5" id="KW-0805">Transcription regulation</keyword>
<evidence type="ECO:0000259" key="10">
    <source>
        <dbReference type="Pfam" id="PF04316"/>
    </source>
</evidence>
<reference evidence="11" key="1">
    <citation type="journal article" date="2014" name="Int. J. Syst. Evol. Microbiol.">
        <title>Complete genome sequence of Corynebacterium casei LMG S-19264T (=DSM 44701T), isolated from a smear-ripened cheese.</title>
        <authorList>
            <consortium name="US DOE Joint Genome Institute (JGI-PGF)"/>
            <person name="Walter F."/>
            <person name="Albersmeier A."/>
            <person name="Kalinowski J."/>
            <person name="Ruckert C."/>
        </authorList>
    </citation>
    <scope>NUCLEOTIDE SEQUENCE</scope>
    <source>
        <strain evidence="11">CGMCC 1.7086</strain>
    </source>
</reference>
<dbReference type="AlphaFoldDB" id="A0A917YYX1"/>
<dbReference type="InterPro" id="IPR007412">
    <property type="entry name" value="FlgM"/>
</dbReference>
<reference evidence="11" key="2">
    <citation type="submission" date="2020-09" db="EMBL/GenBank/DDBJ databases">
        <authorList>
            <person name="Sun Q."/>
            <person name="Zhou Y."/>
        </authorList>
    </citation>
    <scope>NUCLEOTIDE SEQUENCE</scope>
    <source>
        <strain evidence="11">CGMCC 1.7086</strain>
    </source>
</reference>
<dbReference type="RefSeq" id="WP_188694212.1">
    <property type="nucleotide sequence ID" value="NZ_BMLS01000003.1"/>
</dbReference>
<accession>A0A917YYX1</accession>
<protein>
    <recommendedName>
        <fullName evidence="2">Negative regulator of flagellin synthesis</fullName>
    </recommendedName>
    <alternativeName>
        <fullName evidence="8">Anti-sigma-28 factor</fullName>
    </alternativeName>
</protein>
<evidence type="ECO:0000256" key="5">
    <source>
        <dbReference type="ARBA" id="ARBA00023015"/>
    </source>
</evidence>
<dbReference type="SUPFAM" id="SSF101498">
    <property type="entry name" value="Anti-sigma factor FlgM"/>
    <property type="match status" value="1"/>
</dbReference>
<feature type="compositionally biased region" description="Low complexity" evidence="9">
    <location>
        <begin position="37"/>
        <end position="52"/>
    </location>
</feature>
<evidence type="ECO:0000256" key="3">
    <source>
        <dbReference type="ARBA" id="ARBA00022491"/>
    </source>
</evidence>
<evidence type="ECO:0000256" key="8">
    <source>
        <dbReference type="ARBA" id="ARBA00030117"/>
    </source>
</evidence>
<keyword evidence="6" id="KW-0804">Transcription</keyword>
<feature type="compositionally biased region" description="Polar residues" evidence="9">
    <location>
        <begin position="14"/>
        <end position="36"/>
    </location>
</feature>
<feature type="domain" description="Anti-sigma-28 factor FlgM C-terminal" evidence="10">
    <location>
        <begin position="40"/>
        <end position="91"/>
    </location>
</feature>
<comment type="caution">
    <text evidence="11">The sequence shown here is derived from an EMBL/GenBank/DDBJ whole genome shotgun (WGS) entry which is preliminary data.</text>
</comment>
<organism evidence="11 12">
    <name type="scientific">Bowmanella pacifica</name>
    <dbReference type="NCBI Taxonomy" id="502051"/>
    <lineage>
        <taxon>Bacteria</taxon>
        <taxon>Pseudomonadati</taxon>
        <taxon>Pseudomonadota</taxon>
        <taxon>Gammaproteobacteria</taxon>
        <taxon>Alteromonadales</taxon>
        <taxon>Alteromonadaceae</taxon>
        <taxon>Bowmanella</taxon>
    </lineage>
</organism>
<dbReference type="InterPro" id="IPR035890">
    <property type="entry name" value="Anti-sigma-28_factor_FlgM_sf"/>
</dbReference>
<keyword evidence="4" id="KW-1005">Bacterial flagellum biogenesis</keyword>
<dbReference type="Proteomes" id="UP000606935">
    <property type="component" value="Unassembled WGS sequence"/>
</dbReference>
<dbReference type="GO" id="GO:0045892">
    <property type="term" value="P:negative regulation of DNA-templated transcription"/>
    <property type="evidence" value="ECO:0007669"/>
    <property type="project" value="InterPro"/>
</dbReference>
<evidence type="ECO:0000256" key="9">
    <source>
        <dbReference type="SAM" id="MobiDB-lite"/>
    </source>
</evidence>
<name>A0A917YYX1_9ALTE</name>
<keyword evidence="12" id="KW-1185">Reference proteome</keyword>
<dbReference type="NCBIfam" id="TIGR03824">
    <property type="entry name" value="FlgM_jcvi"/>
    <property type="match status" value="1"/>
</dbReference>
<evidence type="ECO:0000313" key="12">
    <source>
        <dbReference type="Proteomes" id="UP000606935"/>
    </source>
</evidence>
<keyword evidence="3" id="KW-0678">Repressor</keyword>
<sequence length="96" mass="10530">MKIQSQPALPVDKLQQQVKQTASEQQQPGLQRQVNNQASTSVSDTSKSASQAFSALAEHDGVDMQKVQQMRDAIANGELVLDEARLIDALLDMHRS</sequence>
<comment type="function">
    <text evidence="7">Responsible for the coupling of flagellin expression to flagellar assembly by preventing expression of the flagellin genes when a component of the middle class of proteins is defective. It negatively regulates flagellar genes by inhibiting the activity of FliA by directly binding to FliA.</text>
</comment>
<proteinExistence type="inferred from homology"/>
<evidence type="ECO:0000256" key="7">
    <source>
        <dbReference type="ARBA" id="ARBA00024739"/>
    </source>
</evidence>
<dbReference type="Pfam" id="PF04316">
    <property type="entry name" value="FlgM"/>
    <property type="match status" value="1"/>
</dbReference>
<dbReference type="GO" id="GO:0044781">
    <property type="term" value="P:bacterial-type flagellum organization"/>
    <property type="evidence" value="ECO:0007669"/>
    <property type="project" value="UniProtKB-KW"/>
</dbReference>
<evidence type="ECO:0000256" key="1">
    <source>
        <dbReference type="ARBA" id="ARBA00005322"/>
    </source>
</evidence>
<evidence type="ECO:0000256" key="2">
    <source>
        <dbReference type="ARBA" id="ARBA00017823"/>
    </source>
</evidence>
<feature type="region of interest" description="Disordered" evidence="9">
    <location>
        <begin position="1"/>
        <end position="56"/>
    </location>
</feature>
<dbReference type="EMBL" id="BMLS01000003">
    <property type="protein sequence ID" value="GGO69303.1"/>
    <property type="molecule type" value="Genomic_DNA"/>
</dbReference>
<evidence type="ECO:0000313" key="11">
    <source>
        <dbReference type="EMBL" id="GGO69303.1"/>
    </source>
</evidence>